<dbReference type="Proteomes" id="UP001301769">
    <property type="component" value="Unassembled WGS sequence"/>
</dbReference>
<keyword evidence="3" id="KW-1185">Reference proteome</keyword>
<comment type="caution">
    <text evidence="2">The sequence shown here is derived from an EMBL/GenBank/DDBJ whole genome shotgun (WGS) entry which is preliminary data.</text>
</comment>
<feature type="compositionally biased region" description="Basic and acidic residues" evidence="1">
    <location>
        <begin position="331"/>
        <end position="382"/>
    </location>
</feature>
<proteinExistence type="predicted"/>
<feature type="compositionally biased region" description="Gly residues" evidence="1">
    <location>
        <begin position="452"/>
        <end position="467"/>
    </location>
</feature>
<feature type="compositionally biased region" description="Low complexity" evidence="1">
    <location>
        <begin position="302"/>
        <end position="315"/>
    </location>
</feature>
<accession>A0AAN7B9R6</accession>
<evidence type="ECO:0000313" key="3">
    <source>
        <dbReference type="Proteomes" id="UP001301769"/>
    </source>
</evidence>
<name>A0AAN7B9R6_9PEZI</name>
<dbReference type="AlphaFoldDB" id="A0AAN7B9R6"/>
<evidence type="ECO:0000256" key="1">
    <source>
        <dbReference type="SAM" id="MobiDB-lite"/>
    </source>
</evidence>
<feature type="compositionally biased region" description="Basic residues" evidence="1">
    <location>
        <begin position="503"/>
        <end position="514"/>
    </location>
</feature>
<protein>
    <submittedName>
        <fullName evidence="2">Uncharacterized protein</fullName>
    </submittedName>
</protein>
<sequence>MLDENLPTFRYKSSSDNPLSSILYFAQRGDEPSPEYLFKRPDPSLPASRDKYAAALCDAYNPDVVYAEVTVDPDWTQPTLSAAEIRAQSQSGAPPTVATAMIPDNFNIQLYNPDQSVTVKMLQGGWNKTDNWEFELPVQTFKLPSTSELDRDPGRGSPADLVPRIMFRWKKDGKLSRDMTCYMCGKNLGGRKNKEPDITIAFFKASRDSVVTIYEPNLHRVEVEDRKGLELVLLFGAEIIKDLYLNPKPDVFNVSGTAAVIATNGGKRKNSRPSGGTPPVAMSGALGTNNTTPGSRPSPTQASHSASAISSSAAAKPTQGLPGPSSAEIEAETRRLQAMVEREEREREKRERAEQKRIKKMLEEEEKEARRREAEIAKETERLRKKYGIEGQALPSQPAPAAGPAHNPPLPPRTNQSQMSPQFAPPPPHWGYQQNQNLAAPVLPPRPLSAGPGSGPGGGGGGGGSGSGRPFHSGILNSLWHGGGGNPPPPPHMNPPGGGGSRPHGRKVHRKKSM</sequence>
<feature type="region of interest" description="Disordered" evidence="1">
    <location>
        <begin position="264"/>
        <end position="514"/>
    </location>
</feature>
<dbReference type="EMBL" id="MU858056">
    <property type="protein sequence ID" value="KAK4217866.1"/>
    <property type="molecule type" value="Genomic_DNA"/>
</dbReference>
<feature type="compositionally biased region" description="Polar residues" evidence="1">
    <location>
        <begin position="286"/>
        <end position="301"/>
    </location>
</feature>
<reference evidence="2" key="2">
    <citation type="submission" date="2023-05" db="EMBL/GenBank/DDBJ databases">
        <authorList>
            <consortium name="Lawrence Berkeley National Laboratory"/>
            <person name="Steindorff A."/>
            <person name="Hensen N."/>
            <person name="Bonometti L."/>
            <person name="Westerberg I."/>
            <person name="Brannstrom I.O."/>
            <person name="Guillou S."/>
            <person name="Cros-Aarteil S."/>
            <person name="Calhoun S."/>
            <person name="Haridas S."/>
            <person name="Kuo A."/>
            <person name="Mondo S."/>
            <person name="Pangilinan J."/>
            <person name="Riley R."/>
            <person name="Labutti K."/>
            <person name="Andreopoulos B."/>
            <person name="Lipzen A."/>
            <person name="Chen C."/>
            <person name="Yanf M."/>
            <person name="Daum C."/>
            <person name="Ng V."/>
            <person name="Clum A."/>
            <person name="Ohm R."/>
            <person name="Martin F."/>
            <person name="Silar P."/>
            <person name="Natvig D."/>
            <person name="Lalanne C."/>
            <person name="Gautier V."/>
            <person name="Ament-Velasquez S.L."/>
            <person name="Kruys A."/>
            <person name="Hutchinson M.I."/>
            <person name="Powell A.J."/>
            <person name="Barry K."/>
            <person name="Miller A.N."/>
            <person name="Grigoriev I.V."/>
            <person name="Debuchy R."/>
            <person name="Gladieux P."/>
            <person name="Thoren M.H."/>
            <person name="Johannesson H."/>
        </authorList>
    </citation>
    <scope>NUCLEOTIDE SEQUENCE</scope>
    <source>
        <strain evidence="2">PSN293</strain>
    </source>
</reference>
<organism evidence="2 3">
    <name type="scientific">Rhypophila decipiens</name>
    <dbReference type="NCBI Taxonomy" id="261697"/>
    <lineage>
        <taxon>Eukaryota</taxon>
        <taxon>Fungi</taxon>
        <taxon>Dikarya</taxon>
        <taxon>Ascomycota</taxon>
        <taxon>Pezizomycotina</taxon>
        <taxon>Sordariomycetes</taxon>
        <taxon>Sordariomycetidae</taxon>
        <taxon>Sordariales</taxon>
        <taxon>Naviculisporaceae</taxon>
        <taxon>Rhypophila</taxon>
    </lineage>
</organism>
<evidence type="ECO:0000313" key="2">
    <source>
        <dbReference type="EMBL" id="KAK4217866.1"/>
    </source>
</evidence>
<gene>
    <name evidence="2" type="ORF">QBC37DRAFT_24132</name>
</gene>
<reference evidence="2" key="1">
    <citation type="journal article" date="2023" name="Mol. Phylogenet. Evol.">
        <title>Genome-scale phylogeny and comparative genomics of the fungal order Sordariales.</title>
        <authorList>
            <person name="Hensen N."/>
            <person name="Bonometti L."/>
            <person name="Westerberg I."/>
            <person name="Brannstrom I.O."/>
            <person name="Guillou S."/>
            <person name="Cros-Aarteil S."/>
            <person name="Calhoun S."/>
            <person name="Haridas S."/>
            <person name="Kuo A."/>
            <person name="Mondo S."/>
            <person name="Pangilinan J."/>
            <person name="Riley R."/>
            <person name="LaButti K."/>
            <person name="Andreopoulos B."/>
            <person name="Lipzen A."/>
            <person name="Chen C."/>
            <person name="Yan M."/>
            <person name="Daum C."/>
            <person name="Ng V."/>
            <person name="Clum A."/>
            <person name="Steindorff A."/>
            <person name="Ohm R.A."/>
            <person name="Martin F."/>
            <person name="Silar P."/>
            <person name="Natvig D.O."/>
            <person name="Lalanne C."/>
            <person name="Gautier V."/>
            <person name="Ament-Velasquez S.L."/>
            <person name="Kruys A."/>
            <person name="Hutchinson M.I."/>
            <person name="Powell A.J."/>
            <person name="Barry K."/>
            <person name="Miller A.N."/>
            <person name="Grigoriev I.V."/>
            <person name="Debuchy R."/>
            <person name="Gladieux P."/>
            <person name="Hiltunen Thoren M."/>
            <person name="Johannesson H."/>
        </authorList>
    </citation>
    <scope>NUCLEOTIDE SEQUENCE</scope>
    <source>
        <strain evidence="2">PSN293</strain>
    </source>
</reference>